<protein>
    <recommendedName>
        <fullName evidence="3">PsbP C-terminal domain-containing protein</fullName>
    </recommendedName>
</protein>
<dbReference type="RefSeq" id="WP_181740159.1">
    <property type="nucleotide sequence ID" value="NZ_JACEMT010000051.1"/>
</dbReference>
<evidence type="ECO:0008006" key="3">
    <source>
        <dbReference type="Google" id="ProtNLM"/>
    </source>
</evidence>
<accession>A0A7W1WZ51</accession>
<dbReference type="AlphaFoldDB" id="A0A7W1WZ51"/>
<dbReference type="EMBL" id="JACEMT010000051">
    <property type="protein sequence ID" value="MBA4502908.1"/>
    <property type="molecule type" value="Genomic_DNA"/>
</dbReference>
<name>A0A7W1WZ51_9GAMM</name>
<proteinExistence type="predicted"/>
<dbReference type="Proteomes" id="UP000538931">
    <property type="component" value="Unassembled WGS sequence"/>
</dbReference>
<organism evidence="1 2">
    <name type="scientific">Marinobacterium marinum</name>
    <dbReference type="NCBI Taxonomy" id="2756129"/>
    <lineage>
        <taxon>Bacteria</taxon>
        <taxon>Pseudomonadati</taxon>
        <taxon>Pseudomonadota</taxon>
        <taxon>Gammaproteobacteria</taxon>
        <taxon>Oceanospirillales</taxon>
        <taxon>Oceanospirillaceae</taxon>
        <taxon>Marinobacterium</taxon>
    </lineage>
</organism>
<evidence type="ECO:0000313" key="1">
    <source>
        <dbReference type="EMBL" id="MBA4502908.1"/>
    </source>
</evidence>
<gene>
    <name evidence="1" type="ORF">H1S06_11105</name>
</gene>
<reference evidence="1 2" key="1">
    <citation type="submission" date="2020-07" db="EMBL/GenBank/DDBJ databases">
        <title>Bacterium isolated from marien macroalgae.</title>
        <authorList>
            <person name="Zhu K."/>
            <person name="Lu D."/>
            <person name="Du Z."/>
        </authorList>
    </citation>
    <scope>NUCLEOTIDE SEQUENCE [LARGE SCALE GENOMIC DNA]</scope>
    <source>
        <strain evidence="1 2">3-1745</strain>
    </source>
</reference>
<keyword evidence="2" id="KW-1185">Reference proteome</keyword>
<sequence length="150" mass="16910">MTVQNVGTRWVANPGNHFQICIPEHWKASGYRDNPGLLIVQSDDTTVTLTISAYARKPDMDVARFADIRLSLVDDNLKPVSERCEEQGVIFQRFEGLAEGESVYSHYVIAVTDISGGYFSFSLVTDADNFERNRAFFLQMLKTAQEISTH</sequence>
<comment type="caution">
    <text evidence="1">The sequence shown here is derived from an EMBL/GenBank/DDBJ whole genome shotgun (WGS) entry which is preliminary data.</text>
</comment>
<evidence type="ECO:0000313" key="2">
    <source>
        <dbReference type="Proteomes" id="UP000538931"/>
    </source>
</evidence>